<dbReference type="SUPFAM" id="SSF53901">
    <property type="entry name" value="Thiolase-like"/>
    <property type="match status" value="1"/>
</dbReference>
<protein>
    <recommendedName>
        <fullName evidence="3">Beta-ketoacyl synthase N-terminal domain-containing protein</fullName>
    </recommendedName>
</protein>
<dbReference type="RefSeq" id="WP_343952024.1">
    <property type="nucleotide sequence ID" value="NZ_BAAAHQ010000023.1"/>
</dbReference>
<reference evidence="1 2" key="1">
    <citation type="journal article" date="2019" name="Int. J. Syst. Evol. Microbiol.">
        <title>The Global Catalogue of Microorganisms (GCM) 10K type strain sequencing project: providing services to taxonomists for standard genome sequencing and annotation.</title>
        <authorList>
            <consortium name="The Broad Institute Genomics Platform"/>
            <consortium name="The Broad Institute Genome Sequencing Center for Infectious Disease"/>
            <person name="Wu L."/>
            <person name="Ma J."/>
        </authorList>
    </citation>
    <scope>NUCLEOTIDE SEQUENCE [LARGE SCALE GENOMIC DNA]</scope>
    <source>
        <strain evidence="1 2">JCM 11136</strain>
    </source>
</reference>
<dbReference type="InterPro" id="IPR016039">
    <property type="entry name" value="Thiolase-like"/>
</dbReference>
<proteinExistence type="predicted"/>
<name>A0ABN1Q2V8_9ACTN</name>
<sequence>MRFSLDAVELVTLPDTGEVDPEALPADLWEVIGTGGDRFRDWFSRLCLYLALRGADADHPRTDDTVVIGTEYGNAAAVADLQRAAAEQGRRLSAQFFPNAHSCAASAYVNLSTGATGRSITLNAGPLTPVLALWHALSSFTRTPARTGHVLIGEVYSPESRLDARHHDSALTCRSGVAYARVRADGDLTAAFDFAPGDGTAPATERNGAFATADYLRRVRSLSPGEHVVLHCGGSGGRTARLTVSRKRGTHG</sequence>
<keyword evidence="2" id="KW-1185">Reference proteome</keyword>
<evidence type="ECO:0008006" key="3">
    <source>
        <dbReference type="Google" id="ProtNLM"/>
    </source>
</evidence>
<gene>
    <name evidence="1" type="ORF">GCM10009560_46060</name>
</gene>
<evidence type="ECO:0000313" key="2">
    <source>
        <dbReference type="Proteomes" id="UP001501578"/>
    </source>
</evidence>
<organism evidence="1 2">
    <name type="scientific">Nonomuraea longicatena</name>
    <dbReference type="NCBI Taxonomy" id="83682"/>
    <lineage>
        <taxon>Bacteria</taxon>
        <taxon>Bacillati</taxon>
        <taxon>Actinomycetota</taxon>
        <taxon>Actinomycetes</taxon>
        <taxon>Streptosporangiales</taxon>
        <taxon>Streptosporangiaceae</taxon>
        <taxon>Nonomuraea</taxon>
    </lineage>
</organism>
<dbReference type="Proteomes" id="UP001501578">
    <property type="component" value="Unassembled WGS sequence"/>
</dbReference>
<accession>A0ABN1Q2V8</accession>
<dbReference type="EMBL" id="BAAAHQ010000023">
    <property type="protein sequence ID" value="GAA0936995.1"/>
    <property type="molecule type" value="Genomic_DNA"/>
</dbReference>
<evidence type="ECO:0000313" key="1">
    <source>
        <dbReference type="EMBL" id="GAA0936995.1"/>
    </source>
</evidence>
<comment type="caution">
    <text evidence="1">The sequence shown here is derived from an EMBL/GenBank/DDBJ whole genome shotgun (WGS) entry which is preliminary data.</text>
</comment>